<keyword evidence="2" id="KW-0677">Repeat</keyword>
<dbReference type="InterPro" id="IPR050333">
    <property type="entry name" value="SLRP"/>
</dbReference>
<sequence>MQYLVIVLMIFAYSEAKSCNPCRCYRTKIDCSHKNISWIPNFSYFESVRYIDFSFNQITYIPDTKNLPSNIYLLDLSFNQIHDFGNGSLSDMKRLKYLNLSCNGLHSMPQGFQLPSSLSHLNVSSNLIHTFGKYPFENIQYLQSLDLYNNHFEYNRRIFYNGLFENLRRLKYLDIGKNSIGTKEPIYPDEIFCHLKSLQTLKIDSIPGASFGKGFRNLTKLRLLRIYNMGLAGYSSDYFENVSQITSLDLSCSLTPVTPSNEQGCYLRRIEKGAIAKLQKLKYLDISHNLKLGFCGLKNITHDLTKTQIKVLKARKITCPYGYSTVLFAKDIKPLNKTRIREIYMDQNRLEMLEDFAASYLPTSLRLLSLTYNRLRLGKYKTHGIFNLTGIHSLILNYQDQITMDDFSHWFVCDDFEETLECLSNRINVERNFDSDIEQSNDAKCENSNFKAMHSSSRVNTLINSFGTVMNFSQIKNQTIEFKSQDYLQNHHKWSLSFSKNHGNIKYWPYPFPRPENCTFGDDLFYISIIPPNLKRVEFQHSGLGDTVVPQFVSNDTLEEIIVSGNIYQYLLGPVCNVSKVKVLDLSGNSFVNISSYFFIGFIGLEKLYIQDNILSKVVMKFDNGELFSSQSKLKLLNISSNRLFELPEKLLQHTINLQVLDLSHNLLTDWNLTTVHLLKIKLIDLSFNQITFSQRMACES</sequence>
<gene>
    <name evidence="4" type="ORF">MEDL_10146</name>
</gene>
<dbReference type="EMBL" id="CAJPWZ010000509">
    <property type="protein sequence ID" value="CAG2195170.1"/>
    <property type="molecule type" value="Genomic_DNA"/>
</dbReference>
<feature type="chain" id="PRO_5035878230" evidence="3">
    <location>
        <begin position="17"/>
        <end position="701"/>
    </location>
</feature>
<dbReference type="InterPro" id="IPR003591">
    <property type="entry name" value="Leu-rich_rpt_typical-subtyp"/>
</dbReference>
<feature type="signal peptide" evidence="3">
    <location>
        <begin position="1"/>
        <end position="16"/>
    </location>
</feature>
<dbReference type="PANTHER" id="PTHR45712:SF22">
    <property type="entry name" value="INSULIN-LIKE GROWTH FACTOR-BINDING PROTEIN COMPLEX ACID LABILE SUBUNIT"/>
    <property type="match status" value="1"/>
</dbReference>
<organism evidence="4 5">
    <name type="scientific">Mytilus edulis</name>
    <name type="common">Blue mussel</name>
    <dbReference type="NCBI Taxonomy" id="6550"/>
    <lineage>
        <taxon>Eukaryota</taxon>
        <taxon>Metazoa</taxon>
        <taxon>Spiralia</taxon>
        <taxon>Lophotrochozoa</taxon>
        <taxon>Mollusca</taxon>
        <taxon>Bivalvia</taxon>
        <taxon>Autobranchia</taxon>
        <taxon>Pteriomorphia</taxon>
        <taxon>Mytilida</taxon>
        <taxon>Mytiloidea</taxon>
        <taxon>Mytilidae</taxon>
        <taxon>Mytilinae</taxon>
        <taxon>Mytilus</taxon>
    </lineage>
</organism>
<dbReference type="SMART" id="SM00369">
    <property type="entry name" value="LRR_TYP"/>
    <property type="match status" value="6"/>
</dbReference>
<keyword evidence="1" id="KW-0433">Leucine-rich repeat</keyword>
<reference evidence="4" key="1">
    <citation type="submission" date="2021-03" db="EMBL/GenBank/DDBJ databases">
        <authorList>
            <person name="Bekaert M."/>
        </authorList>
    </citation>
    <scope>NUCLEOTIDE SEQUENCE</scope>
</reference>
<evidence type="ECO:0000313" key="4">
    <source>
        <dbReference type="EMBL" id="CAG2195170.1"/>
    </source>
</evidence>
<keyword evidence="3" id="KW-0732">Signal</keyword>
<dbReference type="SMR" id="A0A8S3QIG0"/>
<keyword evidence="5" id="KW-1185">Reference proteome</keyword>
<dbReference type="InterPro" id="IPR001611">
    <property type="entry name" value="Leu-rich_rpt"/>
</dbReference>
<dbReference type="SUPFAM" id="SSF52047">
    <property type="entry name" value="RNI-like"/>
    <property type="match status" value="1"/>
</dbReference>
<evidence type="ECO:0000256" key="3">
    <source>
        <dbReference type="SAM" id="SignalP"/>
    </source>
</evidence>
<dbReference type="PROSITE" id="PS51450">
    <property type="entry name" value="LRR"/>
    <property type="match status" value="2"/>
</dbReference>
<evidence type="ECO:0000256" key="1">
    <source>
        <dbReference type="ARBA" id="ARBA00022614"/>
    </source>
</evidence>
<proteinExistence type="predicted"/>
<dbReference type="InterPro" id="IPR032675">
    <property type="entry name" value="LRR_dom_sf"/>
</dbReference>
<evidence type="ECO:0000313" key="5">
    <source>
        <dbReference type="Proteomes" id="UP000683360"/>
    </source>
</evidence>
<dbReference type="Pfam" id="PF13855">
    <property type="entry name" value="LRR_8"/>
    <property type="match status" value="1"/>
</dbReference>
<evidence type="ECO:0000256" key="2">
    <source>
        <dbReference type="ARBA" id="ARBA00022737"/>
    </source>
</evidence>
<comment type="caution">
    <text evidence="4">The sequence shown here is derived from an EMBL/GenBank/DDBJ whole genome shotgun (WGS) entry which is preliminary data.</text>
</comment>
<protein>
    <submittedName>
        <fullName evidence="4">Uncharacterized protein</fullName>
    </submittedName>
</protein>
<dbReference type="SUPFAM" id="SSF52058">
    <property type="entry name" value="L domain-like"/>
    <property type="match status" value="1"/>
</dbReference>
<dbReference type="Proteomes" id="UP000683360">
    <property type="component" value="Unassembled WGS sequence"/>
</dbReference>
<dbReference type="Gene3D" id="3.80.10.10">
    <property type="entry name" value="Ribonuclease Inhibitor"/>
    <property type="match status" value="4"/>
</dbReference>
<accession>A0A8S3QIG0</accession>
<dbReference type="AlphaFoldDB" id="A0A8S3QIG0"/>
<name>A0A8S3QIG0_MYTED</name>
<dbReference type="OrthoDB" id="1421090at2759"/>
<dbReference type="PANTHER" id="PTHR45712">
    <property type="entry name" value="AGAP008170-PA"/>
    <property type="match status" value="1"/>
</dbReference>